<dbReference type="RefSeq" id="WP_257742587.1">
    <property type="nucleotide sequence ID" value="NZ_CP096115.1"/>
</dbReference>
<sequence>MEIKKLAELPVSPNPHKVDAKQVYDTENATAVVITLKKGESLKRHKTPVDVFFYVLKGEGIVEIGEEEEEVSEDMIINSPKDIPHRLINSDSEIFRVLVVKVPKPTTQTKLL</sequence>
<evidence type="ECO:0000313" key="3">
    <source>
        <dbReference type="Proteomes" id="UP001060368"/>
    </source>
</evidence>
<dbReference type="EMBL" id="CP096115">
    <property type="protein sequence ID" value="UUX92437.1"/>
    <property type="molecule type" value="Genomic_DNA"/>
</dbReference>
<dbReference type="InterPro" id="IPR013096">
    <property type="entry name" value="Cupin_2"/>
</dbReference>
<keyword evidence="3" id="KW-1185">Reference proteome</keyword>
<dbReference type="InterPro" id="IPR014710">
    <property type="entry name" value="RmlC-like_jellyroll"/>
</dbReference>
<dbReference type="KEGG" id="mend:L6E24_14030"/>
<protein>
    <submittedName>
        <fullName evidence="2">Cupin domain-containing protein</fullName>
    </submittedName>
</protein>
<dbReference type="Proteomes" id="UP001060368">
    <property type="component" value="Chromosome"/>
</dbReference>
<dbReference type="SUPFAM" id="SSF51182">
    <property type="entry name" value="RmlC-like cupins"/>
    <property type="match status" value="1"/>
</dbReference>
<dbReference type="InterPro" id="IPR011051">
    <property type="entry name" value="RmlC_Cupin_sf"/>
</dbReference>
<accession>A0A9E7PRU1</accession>
<evidence type="ECO:0000259" key="1">
    <source>
        <dbReference type="Pfam" id="PF07883"/>
    </source>
</evidence>
<dbReference type="Pfam" id="PF07883">
    <property type="entry name" value="Cupin_2"/>
    <property type="match status" value="1"/>
</dbReference>
<reference evidence="2" key="1">
    <citation type="submission" date="2022-04" db="EMBL/GenBank/DDBJ databases">
        <title>Complete genome of Methanoplanus endosymbiosus DSM 3599.</title>
        <authorList>
            <person name="Chen S.-C."/>
            <person name="You Y.-T."/>
            <person name="Zhou Y.-Z."/>
            <person name="Lai M.-C."/>
        </authorList>
    </citation>
    <scope>NUCLEOTIDE SEQUENCE</scope>
    <source>
        <strain evidence="2">DSM 3599</strain>
    </source>
</reference>
<dbReference type="AlphaFoldDB" id="A0A9E7PRU1"/>
<dbReference type="PANTHER" id="PTHR37694">
    <property type="entry name" value="SLR8022 PROTEIN"/>
    <property type="match status" value="1"/>
</dbReference>
<name>A0A9E7PRU1_9EURY</name>
<dbReference type="PANTHER" id="PTHR37694:SF1">
    <property type="entry name" value="SLR8022 PROTEIN"/>
    <property type="match status" value="1"/>
</dbReference>
<organism evidence="2 3">
    <name type="scientific">Methanoplanus endosymbiosus</name>
    <dbReference type="NCBI Taxonomy" id="33865"/>
    <lineage>
        <taxon>Archaea</taxon>
        <taxon>Methanobacteriati</taxon>
        <taxon>Methanobacteriota</taxon>
        <taxon>Stenosarchaea group</taxon>
        <taxon>Methanomicrobia</taxon>
        <taxon>Methanomicrobiales</taxon>
        <taxon>Methanomicrobiaceae</taxon>
        <taxon>Methanoplanus</taxon>
    </lineage>
</organism>
<gene>
    <name evidence="2" type="ORF">L6E24_14030</name>
</gene>
<evidence type="ECO:0000313" key="2">
    <source>
        <dbReference type="EMBL" id="UUX92437.1"/>
    </source>
</evidence>
<dbReference type="Gene3D" id="2.60.120.10">
    <property type="entry name" value="Jelly Rolls"/>
    <property type="match status" value="1"/>
</dbReference>
<proteinExistence type="predicted"/>
<feature type="domain" description="Cupin type-2" evidence="1">
    <location>
        <begin position="33"/>
        <end position="100"/>
    </location>
</feature>
<dbReference type="GeneID" id="74308845"/>